<dbReference type="OrthoDB" id="26203at2759"/>
<evidence type="ECO:0008006" key="5">
    <source>
        <dbReference type="Google" id="ProtNLM"/>
    </source>
</evidence>
<keyword evidence="4" id="KW-1185">Reference proteome</keyword>
<dbReference type="Proteomes" id="UP000800096">
    <property type="component" value="Unassembled WGS sequence"/>
</dbReference>
<feature type="transmembrane region" description="Helical" evidence="2">
    <location>
        <begin position="187"/>
        <end position="211"/>
    </location>
</feature>
<feature type="transmembrane region" description="Helical" evidence="2">
    <location>
        <begin position="148"/>
        <end position="175"/>
    </location>
</feature>
<evidence type="ECO:0000256" key="2">
    <source>
        <dbReference type="SAM" id="Phobius"/>
    </source>
</evidence>
<feature type="transmembrane region" description="Helical" evidence="2">
    <location>
        <begin position="109"/>
        <end position="128"/>
    </location>
</feature>
<evidence type="ECO:0000313" key="3">
    <source>
        <dbReference type="EMBL" id="KAF1921035.1"/>
    </source>
</evidence>
<feature type="transmembrane region" description="Helical" evidence="2">
    <location>
        <begin position="368"/>
        <end position="388"/>
    </location>
</feature>
<feature type="region of interest" description="Disordered" evidence="1">
    <location>
        <begin position="470"/>
        <end position="611"/>
    </location>
</feature>
<evidence type="ECO:0000313" key="4">
    <source>
        <dbReference type="Proteomes" id="UP000800096"/>
    </source>
</evidence>
<dbReference type="InterPro" id="IPR053247">
    <property type="entry name" value="GPCR_GPR1/git3-like"/>
</dbReference>
<dbReference type="PANTHER" id="PTHR42058:SF1">
    <property type="entry name" value="G-PROTEIN COUPLED RECEPTORS FAMILY 2 PROFILE 2 DOMAIN-CONTAINING PROTEIN"/>
    <property type="match status" value="1"/>
</dbReference>
<reference evidence="3" key="1">
    <citation type="journal article" date="2020" name="Stud. Mycol.">
        <title>101 Dothideomycetes genomes: a test case for predicting lifestyles and emergence of pathogens.</title>
        <authorList>
            <person name="Haridas S."/>
            <person name="Albert R."/>
            <person name="Binder M."/>
            <person name="Bloem J."/>
            <person name="Labutti K."/>
            <person name="Salamov A."/>
            <person name="Andreopoulos B."/>
            <person name="Baker S."/>
            <person name="Barry K."/>
            <person name="Bills G."/>
            <person name="Bluhm B."/>
            <person name="Cannon C."/>
            <person name="Castanera R."/>
            <person name="Culley D."/>
            <person name="Daum C."/>
            <person name="Ezra D."/>
            <person name="Gonzalez J."/>
            <person name="Henrissat B."/>
            <person name="Kuo A."/>
            <person name="Liang C."/>
            <person name="Lipzen A."/>
            <person name="Lutzoni F."/>
            <person name="Magnuson J."/>
            <person name="Mondo S."/>
            <person name="Nolan M."/>
            <person name="Ohm R."/>
            <person name="Pangilinan J."/>
            <person name="Park H.-J."/>
            <person name="Ramirez L."/>
            <person name="Alfaro M."/>
            <person name="Sun H."/>
            <person name="Tritt A."/>
            <person name="Yoshinaga Y."/>
            <person name="Zwiers L.-H."/>
            <person name="Turgeon B."/>
            <person name="Goodwin S."/>
            <person name="Spatafora J."/>
            <person name="Crous P."/>
            <person name="Grigoriev I."/>
        </authorList>
    </citation>
    <scope>NUCLEOTIDE SEQUENCE</scope>
    <source>
        <strain evidence="3">HMLAC05119</strain>
    </source>
</reference>
<dbReference type="Gene3D" id="1.20.1070.10">
    <property type="entry name" value="Rhodopsin 7-helix transmembrane proteins"/>
    <property type="match status" value="1"/>
</dbReference>
<feature type="transmembrane region" description="Helical" evidence="2">
    <location>
        <begin position="78"/>
        <end position="97"/>
    </location>
</feature>
<keyword evidence="2" id="KW-0812">Transmembrane</keyword>
<dbReference type="AlphaFoldDB" id="A0A6A5QZ04"/>
<proteinExistence type="predicted"/>
<evidence type="ECO:0000256" key="1">
    <source>
        <dbReference type="SAM" id="MobiDB-lite"/>
    </source>
</evidence>
<keyword evidence="2" id="KW-1133">Transmembrane helix</keyword>
<sequence>MFDDMSIGIFANMTTSACTAPLLDQLLFNTTGGYLPGRYCGLGSFEIGAREASCCFPCPMQDWVYSHNWRTNLRIPNYLSILSIVLCSFLLLSFVCLPPAQSHRHYLSIGLLIPVLLISLSFAIPVSTKPNFCYDAITPSDMHDSMSCAWTGSLVTLGGLGCVIWVFLRSLWLFIRIVYDVAPGRKFMFGSVAVGTLLPIAFLVAVLSSTGFSYRMGSTCLPNHENAISTFWAWLVVFAILGFLLQIVTTGYCIWVYTRTLRRERSTPSFNQGYGRSRQRYANLQTWANIKKLFVLQWRNILVSVFVLIGSLVFFIVFWTQDSRLGKVFNDPSNIKPVKTWILCQILSKGDKKECRKYVSNFTVNESAVVTALILASLVGIELFILLFRASMFHAWVDLFRRFFDQKASRPPTPPLTSLDNAEMYSLAGSTLRKSGSRFVEGFEAPTSSNGSLLHNANRSQLSHLNAQAFDPTSVPTSPTRDVRPPTPPPRSARKTPRPRQSLPHMSSTSSAPGPVGSTFASSTILPAPPTIHITSPSPPLGTVSLSPPPTPISAPKTLLPRLQTHRHSFVPSSTRTYQATRPAPAPPRHRDNTSEQDSSPATPTSVFSCMSCGTRNTERSWRDSTISALDQVVDETGEDSALKIGAGGLKISRPVEGSFKHVDGAFVGWAGKPFVFGDQWENEEVGQTR</sequence>
<feature type="transmembrane region" description="Helical" evidence="2">
    <location>
        <begin position="231"/>
        <end position="257"/>
    </location>
</feature>
<keyword evidence="2" id="KW-0472">Membrane</keyword>
<feature type="transmembrane region" description="Helical" evidence="2">
    <location>
        <begin position="301"/>
        <end position="320"/>
    </location>
</feature>
<dbReference type="EMBL" id="ML979132">
    <property type="protein sequence ID" value="KAF1921035.1"/>
    <property type="molecule type" value="Genomic_DNA"/>
</dbReference>
<accession>A0A6A5QZ04</accession>
<organism evidence="3 4">
    <name type="scientific">Ampelomyces quisqualis</name>
    <name type="common">Powdery mildew agent</name>
    <dbReference type="NCBI Taxonomy" id="50730"/>
    <lineage>
        <taxon>Eukaryota</taxon>
        <taxon>Fungi</taxon>
        <taxon>Dikarya</taxon>
        <taxon>Ascomycota</taxon>
        <taxon>Pezizomycotina</taxon>
        <taxon>Dothideomycetes</taxon>
        <taxon>Pleosporomycetidae</taxon>
        <taxon>Pleosporales</taxon>
        <taxon>Pleosporineae</taxon>
        <taxon>Phaeosphaeriaceae</taxon>
        <taxon>Ampelomyces</taxon>
    </lineage>
</organism>
<protein>
    <recommendedName>
        <fullName evidence="5">G-protein coupled receptors family 2 profile 2 domain-containing protein</fullName>
    </recommendedName>
</protein>
<feature type="compositionally biased region" description="Polar residues" evidence="1">
    <location>
        <begin position="596"/>
        <end position="611"/>
    </location>
</feature>
<gene>
    <name evidence="3" type="ORF">BDU57DRAFT_32806</name>
</gene>
<name>A0A6A5QZ04_AMPQU</name>
<dbReference type="PANTHER" id="PTHR42058">
    <property type="entry name" value="G_PROTEIN_RECEP_F2_4 DOMAIN-CONTAINING PROTEIN"/>
    <property type="match status" value="1"/>
</dbReference>